<dbReference type="GO" id="GO:0004642">
    <property type="term" value="F:phosphoribosylformylglycinamidine synthase activity"/>
    <property type="evidence" value="ECO:0007669"/>
    <property type="project" value="UniProtKB-UniRule"/>
</dbReference>
<evidence type="ECO:0000313" key="11">
    <source>
        <dbReference type="Proteomes" id="UP000237350"/>
    </source>
</evidence>
<keyword evidence="3 8" id="KW-0547">Nucleotide-binding</keyword>
<dbReference type="PANTHER" id="PTHR47552:SF1">
    <property type="entry name" value="PHOSPHORIBOSYLFORMYLGLYCINAMIDINE SYNTHASE SUBUNIT PURQ"/>
    <property type="match status" value="1"/>
</dbReference>
<feature type="active site" description="Nucleophile" evidence="8">
    <location>
        <position position="87"/>
    </location>
</feature>
<dbReference type="GO" id="GO:0004359">
    <property type="term" value="F:glutaminase activity"/>
    <property type="evidence" value="ECO:0007669"/>
    <property type="project" value="UniProtKB-EC"/>
</dbReference>
<name>A0A2S4JR83_9SPIO</name>
<dbReference type="InterPro" id="IPR010075">
    <property type="entry name" value="PRibForGlyAmidine_synth_PurQ"/>
</dbReference>
<dbReference type="Gene3D" id="3.40.50.880">
    <property type="match status" value="1"/>
</dbReference>
<keyword evidence="11" id="KW-1185">Reference proteome</keyword>
<dbReference type="AlphaFoldDB" id="A0A2S4JR83"/>
<reference evidence="11" key="1">
    <citation type="submission" date="2015-12" db="EMBL/GenBank/DDBJ databases">
        <authorList>
            <person name="Lodha T.D."/>
            <person name="Chintalapati S."/>
            <person name="Chintalapati V.R."/>
            <person name="Sravanthi T."/>
        </authorList>
    </citation>
    <scope>NUCLEOTIDE SEQUENCE [LARGE SCALE GENOMIC DNA]</scope>
    <source>
        <strain evidence="11">JC133</strain>
    </source>
</reference>
<keyword evidence="1 8" id="KW-0963">Cytoplasm</keyword>
<comment type="catalytic activity">
    <reaction evidence="8">
        <text>N(2)-formyl-N(1)-(5-phospho-beta-D-ribosyl)glycinamide + L-glutamine + ATP + H2O = 2-formamido-N(1)-(5-O-phospho-beta-D-ribosyl)acetamidine + L-glutamate + ADP + phosphate + H(+)</text>
        <dbReference type="Rhea" id="RHEA:17129"/>
        <dbReference type="ChEBI" id="CHEBI:15377"/>
        <dbReference type="ChEBI" id="CHEBI:15378"/>
        <dbReference type="ChEBI" id="CHEBI:29985"/>
        <dbReference type="ChEBI" id="CHEBI:30616"/>
        <dbReference type="ChEBI" id="CHEBI:43474"/>
        <dbReference type="ChEBI" id="CHEBI:58359"/>
        <dbReference type="ChEBI" id="CHEBI:147286"/>
        <dbReference type="ChEBI" id="CHEBI:147287"/>
        <dbReference type="ChEBI" id="CHEBI:456216"/>
        <dbReference type="EC" id="6.3.5.3"/>
    </reaction>
</comment>
<organism evidence="10 11">
    <name type="scientific">Alkalispirochaeta sphaeroplastigenens</name>
    <dbReference type="NCBI Taxonomy" id="1187066"/>
    <lineage>
        <taxon>Bacteria</taxon>
        <taxon>Pseudomonadati</taxon>
        <taxon>Spirochaetota</taxon>
        <taxon>Spirochaetia</taxon>
        <taxon>Spirochaetales</taxon>
        <taxon>Spirochaetaceae</taxon>
        <taxon>Alkalispirochaeta</taxon>
    </lineage>
</organism>
<dbReference type="OrthoDB" id="9804441at2"/>
<evidence type="ECO:0000256" key="4">
    <source>
        <dbReference type="ARBA" id="ARBA00022755"/>
    </source>
</evidence>
<evidence type="ECO:0000256" key="3">
    <source>
        <dbReference type="ARBA" id="ARBA00022741"/>
    </source>
</evidence>
<feature type="active site" evidence="8">
    <location>
        <position position="226"/>
    </location>
</feature>
<keyword evidence="2 8" id="KW-0436">Ligase</keyword>
<comment type="subunit">
    <text evidence="8">Part of the FGAM synthase complex composed of 1 PurL, 1 PurQ and 2 PurS subunits.</text>
</comment>
<dbReference type="PANTHER" id="PTHR47552">
    <property type="entry name" value="PHOSPHORIBOSYLFORMYLGLYCINAMIDINE SYNTHASE SUBUNIT PURQ"/>
    <property type="match status" value="1"/>
</dbReference>
<sequence length="423" mass="46184">MTIGIIQFPGTNCERESRLALERAGLEGRFFRWNQDPALLRDLDGYLLAGGFSYEDRSRSGIIAALDPLMEVIRQESDRGKPVLGICNGAQILVEAGLVPGGGAPGDPPLVALTTNRRVARGRVVGTGFYNAWVTLRAETDETAFTGAIPRGTCLNVPAAHAEGRFVMSPQVYRELDEGGMIAFRYTDEAGQVQEEFPVNPNGSEGNIAAITNRRGNVMAIMPHPERTPLGDGIFHSLREYLEKGSGKGGGSETPPAVTGPSRDELPRFEPCQGAHELVVRLIITDNAAVSVETALAHRGVAAGITRRVHWELSLDPGLPQSRVQEVLEAIRASGELYNSNKEELVPPPAEKGAVSLLVRERDDIHGRRVLEALQNWFGLQEIRSLRRGILWTIDDEQWLEQILASHILLNPVSQVGLLYDQG</sequence>
<evidence type="ECO:0000256" key="8">
    <source>
        <dbReference type="HAMAP-Rule" id="MF_00421"/>
    </source>
</evidence>
<comment type="pathway">
    <text evidence="8">Purine metabolism; IMP biosynthesis via de novo pathway; 5-amino-1-(5-phospho-D-ribosyl)imidazole from N(2)-formyl-N(1)-(5-phospho-D-ribosyl)glycinamide: step 1/2.</text>
</comment>
<dbReference type="PROSITE" id="PS51273">
    <property type="entry name" value="GATASE_TYPE_1"/>
    <property type="match status" value="1"/>
</dbReference>
<evidence type="ECO:0000256" key="6">
    <source>
        <dbReference type="ARBA" id="ARBA00022840"/>
    </source>
</evidence>
<feature type="active site" evidence="8">
    <location>
        <position position="224"/>
    </location>
</feature>
<keyword evidence="6 8" id="KW-0067">ATP-binding</keyword>
<dbReference type="GO" id="GO:0005524">
    <property type="term" value="F:ATP binding"/>
    <property type="evidence" value="ECO:0007669"/>
    <property type="project" value="UniProtKB-KW"/>
</dbReference>
<dbReference type="InterPro" id="IPR029062">
    <property type="entry name" value="Class_I_gatase-like"/>
</dbReference>
<comment type="subcellular location">
    <subcellularLocation>
        <location evidence="8">Cytoplasm</location>
    </subcellularLocation>
</comment>
<dbReference type="UniPathway" id="UPA00074">
    <property type="reaction ID" value="UER00128"/>
</dbReference>
<dbReference type="EC" id="3.5.1.2" evidence="8"/>
<comment type="function">
    <text evidence="8">Part of the phosphoribosylformylglycinamidine synthase complex involved in the purines biosynthetic pathway. Catalyzes the ATP-dependent conversion of formylglycinamide ribonucleotide (FGAR) and glutamine to yield formylglycinamidine ribonucleotide (FGAM) and glutamate. The FGAM synthase complex is composed of three subunits. PurQ produces an ammonia molecule by converting glutamine to glutamate. PurL transfers the ammonia molecule to FGAR to form FGAM in an ATP-dependent manner. PurS interacts with PurQ and PurL and is thought to assist in the transfer of the ammonia molecule from PurQ to PurL.</text>
</comment>
<comment type="catalytic activity">
    <reaction evidence="8">
        <text>L-glutamine + H2O = L-glutamate + NH4(+)</text>
        <dbReference type="Rhea" id="RHEA:15889"/>
        <dbReference type="ChEBI" id="CHEBI:15377"/>
        <dbReference type="ChEBI" id="CHEBI:28938"/>
        <dbReference type="ChEBI" id="CHEBI:29985"/>
        <dbReference type="ChEBI" id="CHEBI:58359"/>
        <dbReference type="EC" id="3.5.1.2"/>
    </reaction>
</comment>
<dbReference type="Proteomes" id="UP000237350">
    <property type="component" value="Unassembled WGS sequence"/>
</dbReference>
<comment type="caution">
    <text evidence="10">The sequence shown here is derived from an EMBL/GenBank/DDBJ whole genome shotgun (WGS) entry which is preliminary data.</text>
</comment>
<evidence type="ECO:0000256" key="7">
    <source>
        <dbReference type="ARBA" id="ARBA00022962"/>
    </source>
</evidence>
<evidence type="ECO:0000256" key="1">
    <source>
        <dbReference type="ARBA" id="ARBA00022490"/>
    </source>
</evidence>
<keyword evidence="5 8" id="KW-0378">Hydrolase</keyword>
<evidence type="ECO:0000313" key="10">
    <source>
        <dbReference type="EMBL" id="POR02002.1"/>
    </source>
</evidence>
<evidence type="ECO:0000256" key="9">
    <source>
        <dbReference type="SAM" id="MobiDB-lite"/>
    </source>
</evidence>
<dbReference type="EMBL" id="LPWH01000063">
    <property type="protein sequence ID" value="POR02002.1"/>
    <property type="molecule type" value="Genomic_DNA"/>
</dbReference>
<dbReference type="NCBIfam" id="TIGR01737">
    <property type="entry name" value="FGAM_synth_I"/>
    <property type="match status" value="1"/>
</dbReference>
<evidence type="ECO:0000256" key="2">
    <source>
        <dbReference type="ARBA" id="ARBA00022598"/>
    </source>
</evidence>
<dbReference type="SMART" id="SM01211">
    <property type="entry name" value="GATase_5"/>
    <property type="match status" value="1"/>
</dbReference>
<dbReference type="Pfam" id="PF13507">
    <property type="entry name" value="GATase_5"/>
    <property type="match status" value="1"/>
</dbReference>
<keyword evidence="4 8" id="KW-0658">Purine biosynthesis</keyword>
<dbReference type="GO" id="GO:0006189">
    <property type="term" value="P:'de novo' IMP biosynthetic process"/>
    <property type="evidence" value="ECO:0007669"/>
    <property type="project" value="UniProtKB-UniRule"/>
</dbReference>
<dbReference type="SUPFAM" id="SSF52317">
    <property type="entry name" value="Class I glutamine amidotransferase-like"/>
    <property type="match status" value="1"/>
</dbReference>
<proteinExistence type="inferred from homology"/>
<gene>
    <name evidence="8" type="primary">purQ</name>
    <name evidence="10" type="ORF">AU468_07035</name>
</gene>
<dbReference type="HAMAP" id="MF_00421">
    <property type="entry name" value="PurQ"/>
    <property type="match status" value="1"/>
</dbReference>
<feature type="region of interest" description="Disordered" evidence="9">
    <location>
        <begin position="243"/>
        <end position="265"/>
    </location>
</feature>
<evidence type="ECO:0000256" key="5">
    <source>
        <dbReference type="ARBA" id="ARBA00022801"/>
    </source>
</evidence>
<dbReference type="GO" id="GO:0005737">
    <property type="term" value="C:cytoplasm"/>
    <property type="evidence" value="ECO:0007669"/>
    <property type="project" value="UniProtKB-SubCell"/>
</dbReference>
<accession>A0A2S4JR83</accession>
<dbReference type="EC" id="6.3.5.3" evidence="8"/>
<keyword evidence="7 8" id="KW-0315">Glutamine amidotransferase</keyword>
<protein>
    <recommendedName>
        <fullName evidence="8">Phosphoribosylformylglycinamidine synthase subunit PurQ</fullName>
        <shortName evidence="8">FGAM synthase</shortName>
        <ecNumber evidence="8">6.3.5.3</ecNumber>
    </recommendedName>
    <alternativeName>
        <fullName evidence="8">Formylglycinamide ribonucleotide amidotransferase subunit I</fullName>
        <shortName evidence="8">FGAR amidotransferase I</shortName>
        <shortName evidence="8">FGAR-AT I</shortName>
    </alternativeName>
    <alternativeName>
        <fullName evidence="8">Glutaminase PurQ</fullName>
        <ecNumber evidence="8">3.5.1.2</ecNumber>
    </alternativeName>
    <alternativeName>
        <fullName evidence="8">Phosphoribosylformylglycinamidine synthase subunit I</fullName>
    </alternativeName>
</protein>
<dbReference type="RefSeq" id="WP_103680097.1">
    <property type="nucleotide sequence ID" value="NZ_LPWH01000063.1"/>
</dbReference>